<reference evidence="2 3" key="1">
    <citation type="journal article" date="2017" name="Curr. Biol.">
        <title>The Evolution of Venom by Co-option of Single-Copy Genes.</title>
        <authorList>
            <person name="Martinson E.O."/>
            <person name="Mrinalini"/>
            <person name="Kelkar Y.D."/>
            <person name="Chang C.H."/>
            <person name="Werren J.H."/>
        </authorList>
    </citation>
    <scope>NUCLEOTIDE SEQUENCE [LARGE SCALE GENOMIC DNA]</scope>
    <source>
        <strain evidence="2 3">Alberta</strain>
        <tissue evidence="2">Whole body</tissue>
    </source>
</reference>
<sequence>MDLRQILLTAFTIIFIFFQPTLRKDTLEKLDDNSSEVLRKPYNVSVTVYDRGVPTDIKRKCCTIDVQSLELNVPLMIDPDDHSEFLYPDKDGNIHFNEGESVFLSCGTDVKKNYLISFPNIFYAEFFCACGELFYGNGHSVYSLKIYWRRTKYLPAIPNTPPSDIIKALDQDAQFRSFKVVQYRIEDSYPCNLLEPAYLVSPHLMVYTAAAVAAYDYLNIVPFWKCNVSHGLFSKLLIDTVSKRKVDMYLSAKSISDLIEKKFPVHTYAFKAVIDRVGRSGVVFVTVNDIHLKLDNFVYYCENPMTEMKGARMPYHWKLKHTGYGFSYMCSVADFQRSTNIYFHEDIYEDRLLYIPTN</sequence>
<keyword evidence="3" id="KW-1185">Reference proteome</keyword>
<feature type="chain" id="PRO_5013189582" evidence="1">
    <location>
        <begin position="24"/>
        <end position="358"/>
    </location>
</feature>
<dbReference type="AlphaFoldDB" id="A0A232FMH7"/>
<comment type="caution">
    <text evidence="2">The sequence shown here is derived from an EMBL/GenBank/DDBJ whole genome shotgun (WGS) entry which is preliminary data.</text>
</comment>
<dbReference type="Proteomes" id="UP000215335">
    <property type="component" value="Unassembled WGS sequence"/>
</dbReference>
<gene>
    <name evidence="2" type="ORF">TSAR_002406</name>
</gene>
<feature type="signal peptide" evidence="1">
    <location>
        <begin position="1"/>
        <end position="23"/>
    </location>
</feature>
<evidence type="ECO:0000313" key="2">
    <source>
        <dbReference type="EMBL" id="OXU31855.1"/>
    </source>
</evidence>
<accession>A0A232FMH7</accession>
<dbReference type="EMBL" id="NNAY01000023">
    <property type="protein sequence ID" value="OXU31855.1"/>
    <property type="molecule type" value="Genomic_DNA"/>
</dbReference>
<evidence type="ECO:0000256" key="1">
    <source>
        <dbReference type="SAM" id="SignalP"/>
    </source>
</evidence>
<protein>
    <submittedName>
        <fullName evidence="2">Uncharacterized protein</fullName>
    </submittedName>
</protein>
<evidence type="ECO:0000313" key="3">
    <source>
        <dbReference type="Proteomes" id="UP000215335"/>
    </source>
</evidence>
<name>A0A232FMH7_9HYME</name>
<keyword evidence="1" id="KW-0732">Signal</keyword>
<organism evidence="2 3">
    <name type="scientific">Trichomalopsis sarcophagae</name>
    <dbReference type="NCBI Taxonomy" id="543379"/>
    <lineage>
        <taxon>Eukaryota</taxon>
        <taxon>Metazoa</taxon>
        <taxon>Ecdysozoa</taxon>
        <taxon>Arthropoda</taxon>
        <taxon>Hexapoda</taxon>
        <taxon>Insecta</taxon>
        <taxon>Pterygota</taxon>
        <taxon>Neoptera</taxon>
        <taxon>Endopterygota</taxon>
        <taxon>Hymenoptera</taxon>
        <taxon>Apocrita</taxon>
        <taxon>Proctotrupomorpha</taxon>
        <taxon>Chalcidoidea</taxon>
        <taxon>Pteromalidae</taxon>
        <taxon>Pteromalinae</taxon>
        <taxon>Trichomalopsis</taxon>
    </lineage>
</organism>
<proteinExistence type="predicted"/>